<dbReference type="GO" id="GO:0005242">
    <property type="term" value="F:inward rectifier potassium channel activity"/>
    <property type="evidence" value="ECO:0000318"/>
    <property type="project" value="GO_Central"/>
</dbReference>
<evidence type="ECO:0000256" key="9">
    <source>
        <dbReference type="SAM" id="Phobius"/>
    </source>
</evidence>
<keyword evidence="2 7" id="KW-0633">Potassium transport</keyword>
<proteinExistence type="inferred from homology"/>
<keyword evidence="9" id="KW-0472">Membrane</keyword>
<dbReference type="GO" id="GO:0034702">
    <property type="term" value="C:monoatomic ion channel complex"/>
    <property type="evidence" value="ECO:0007669"/>
    <property type="project" value="UniProtKB-KW"/>
</dbReference>
<dbReference type="EMBL" id="GL377586">
    <property type="protein sequence ID" value="EFJ25660.1"/>
    <property type="molecule type" value="Genomic_DNA"/>
</dbReference>
<evidence type="ECO:0000256" key="3">
    <source>
        <dbReference type="ARBA" id="ARBA00022882"/>
    </source>
</evidence>
<evidence type="ECO:0008006" key="12">
    <source>
        <dbReference type="Google" id="ProtNLM"/>
    </source>
</evidence>
<dbReference type="HOGENOM" id="CLU_042474_0_0_1"/>
<dbReference type="OMA" id="FHLQDYF"/>
<feature type="transmembrane region" description="Helical" evidence="9">
    <location>
        <begin position="134"/>
        <end position="156"/>
    </location>
</feature>
<dbReference type="InterPro" id="IPR016449">
    <property type="entry name" value="K_chnl_inward-rec_Kir"/>
</dbReference>
<evidence type="ECO:0000256" key="5">
    <source>
        <dbReference type="ARBA" id="ARBA00023065"/>
    </source>
</evidence>
<dbReference type="AlphaFoldDB" id="D8RQI6"/>
<keyword evidence="5 7" id="KW-0406">Ion transport</keyword>
<keyword evidence="1 7" id="KW-0813">Transport</keyword>
<organism evidence="11">
    <name type="scientific">Selaginella moellendorffii</name>
    <name type="common">Spikemoss</name>
    <dbReference type="NCBI Taxonomy" id="88036"/>
    <lineage>
        <taxon>Eukaryota</taxon>
        <taxon>Viridiplantae</taxon>
        <taxon>Streptophyta</taxon>
        <taxon>Embryophyta</taxon>
        <taxon>Tracheophyta</taxon>
        <taxon>Lycopodiopsida</taxon>
        <taxon>Selaginellales</taxon>
        <taxon>Selaginellaceae</taxon>
        <taxon>Selaginella</taxon>
    </lineage>
</organism>
<protein>
    <recommendedName>
        <fullName evidence="12">Inward rectifier potassium channel C-terminal domain-containing protein</fullName>
    </recommendedName>
</protein>
<keyword evidence="3 7" id="KW-0851">Voltage-gated channel</keyword>
<dbReference type="Gramene" id="EFJ25660">
    <property type="protein sequence ID" value="EFJ25660"/>
    <property type="gene ID" value="SELMODRAFT_2346"/>
</dbReference>
<dbReference type="InterPro" id="IPR013518">
    <property type="entry name" value="K_chnl_inward-rec_Kir_cyto"/>
</dbReference>
<comment type="subcellular location">
    <subcellularLocation>
        <location evidence="7">Membrane</location>
        <topology evidence="7">Multi-pass membrane protein</topology>
    </subcellularLocation>
</comment>
<evidence type="ECO:0000313" key="11">
    <source>
        <dbReference type="Proteomes" id="UP000001514"/>
    </source>
</evidence>
<evidence type="ECO:0000256" key="4">
    <source>
        <dbReference type="ARBA" id="ARBA00022958"/>
    </source>
</evidence>
<dbReference type="Proteomes" id="UP000001514">
    <property type="component" value="Unassembled WGS sequence"/>
</dbReference>
<dbReference type="Gene3D" id="1.10.287.70">
    <property type="match status" value="1"/>
</dbReference>
<dbReference type="PANTHER" id="PTHR11767:SF105">
    <property type="entry name" value="INWARD RECTIFIER POTASSIUM CHANNEL C-TERMINAL DOMAIN-CONTAINING PROTEIN"/>
    <property type="match status" value="1"/>
</dbReference>
<keyword evidence="4 7" id="KW-0630">Potassium</keyword>
<feature type="non-terminal residue" evidence="10">
    <location>
        <position position="404"/>
    </location>
</feature>
<accession>D8RQI6</accession>
<dbReference type="STRING" id="88036.D8RQI6"/>
<name>D8RQI6_SELML</name>
<dbReference type="eggNOG" id="ENOG502SMPX">
    <property type="taxonomic scope" value="Eukaryota"/>
</dbReference>
<dbReference type="SUPFAM" id="SSF81296">
    <property type="entry name" value="E set domains"/>
    <property type="match status" value="1"/>
</dbReference>
<evidence type="ECO:0000256" key="8">
    <source>
        <dbReference type="SAM" id="MobiDB-lite"/>
    </source>
</evidence>
<evidence type="ECO:0000256" key="6">
    <source>
        <dbReference type="ARBA" id="ARBA00023303"/>
    </source>
</evidence>
<evidence type="ECO:0000256" key="7">
    <source>
        <dbReference type="RuleBase" id="RU003822"/>
    </source>
</evidence>
<dbReference type="Gene3D" id="2.60.40.1400">
    <property type="entry name" value="G protein-activated inward rectifier potassium channel 1"/>
    <property type="match status" value="1"/>
</dbReference>
<keyword evidence="6 7" id="KW-0407">Ion channel</keyword>
<feature type="transmembrane region" description="Helical" evidence="9">
    <location>
        <begin position="52"/>
        <end position="76"/>
    </location>
</feature>
<comment type="similarity">
    <text evidence="7">Belongs to the inward rectifier-type potassium channel (TC 1.A.2.1) family.</text>
</comment>
<dbReference type="GO" id="GO:1990573">
    <property type="term" value="P:potassium ion import across plasma membrane"/>
    <property type="evidence" value="ECO:0000318"/>
    <property type="project" value="GO_Central"/>
</dbReference>
<feature type="non-terminal residue" evidence="10">
    <location>
        <position position="1"/>
    </location>
</feature>
<evidence type="ECO:0000256" key="2">
    <source>
        <dbReference type="ARBA" id="ARBA00022538"/>
    </source>
</evidence>
<evidence type="ECO:0000313" key="10">
    <source>
        <dbReference type="EMBL" id="EFJ25660.1"/>
    </source>
</evidence>
<reference evidence="10 11" key="1">
    <citation type="journal article" date="2011" name="Science">
        <title>The Selaginella genome identifies genetic changes associated with the evolution of vascular plants.</title>
        <authorList>
            <person name="Banks J.A."/>
            <person name="Nishiyama T."/>
            <person name="Hasebe M."/>
            <person name="Bowman J.L."/>
            <person name="Gribskov M."/>
            <person name="dePamphilis C."/>
            <person name="Albert V.A."/>
            <person name="Aono N."/>
            <person name="Aoyama T."/>
            <person name="Ambrose B.A."/>
            <person name="Ashton N.W."/>
            <person name="Axtell M.J."/>
            <person name="Barker E."/>
            <person name="Barker M.S."/>
            <person name="Bennetzen J.L."/>
            <person name="Bonawitz N.D."/>
            <person name="Chapple C."/>
            <person name="Cheng C."/>
            <person name="Correa L.G."/>
            <person name="Dacre M."/>
            <person name="DeBarry J."/>
            <person name="Dreyer I."/>
            <person name="Elias M."/>
            <person name="Engstrom E.M."/>
            <person name="Estelle M."/>
            <person name="Feng L."/>
            <person name="Finet C."/>
            <person name="Floyd S.K."/>
            <person name="Frommer W.B."/>
            <person name="Fujita T."/>
            <person name="Gramzow L."/>
            <person name="Gutensohn M."/>
            <person name="Harholt J."/>
            <person name="Hattori M."/>
            <person name="Heyl A."/>
            <person name="Hirai T."/>
            <person name="Hiwatashi Y."/>
            <person name="Ishikawa M."/>
            <person name="Iwata M."/>
            <person name="Karol K.G."/>
            <person name="Koehler B."/>
            <person name="Kolukisaoglu U."/>
            <person name="Kubo M."/>
            <person name="Kurata T."/>
            <person name="Lalonde S."/>
            <person name="Li K."/>
            <person name="Li Y."/>
            <person name="Litt A."/>
            <person name="Lyons E."/>
            <person name="Manning G."/>
            <person name="Maruyama T."/>
            <person name="Michael T.P."/>
            <person name="Mikami K."/>
            <person name="Miyazaki S."/>
            <person name="Morinaga S."/>
            <person name="Murata T."/>
            <person name="Mueller-Roeber B."/>
            <person name="Nelson D.R."/>
            <person name="Obara M."/>
            <person name="Oguri Y."/>
            <person name="Olmstead R.G."/>
            <person name="Onodera N."/>
            <person name="Petersen B.L."/>
            <person name="Pils B."/>
            <person name="Prigge M."/>
            <person name="Rensing S.A."/>
            <person name="Riano-Pachon D.M."/>
            <person name="Roberts A.W."/>
            <person name="Sato Y."/>
            <person name="Scheller H.V."/>
            <person name="Schulz B."/>
            <person name="Schulz C."/>
            <person name="Shakirov E.V."/>
            <person name="Shibagaki N."/>
            <person name="Shinohara N."/>
            <person name="Shippen D.E."/>
            <person name="Soerensen I."/>
            <person name="Sotooka R."/>
            <person name="Sugimoto N."/>
            <person name="Sugita M."/>
            <person name="Sumikawa N."/>
            <person name="Tanurdzic M."/>
            <person name="Theissen G."/>
            <person name="Ulvskov P."/>
            <person name="Wakazuki S."/>
            <person name="Weng J.K."/>
            <person name="Willats W.W."/>
            <person name="Wipf D."/>
            <person name="Wolf P.G."/>
            <person name="Yang L."/>
            <person name="Zimmer A.D."/>
            <person name="Zhu Q."/>
            <person name="Mitros T."/>
            <person name="Hellsten U."/>
            <person name="Loque D."/>
            <person name="Otillar R."/>
            <person name="Salamov A."/>
            <person name="Schmutz J."/>
            <person name="Shapiro H."/>
            <person name="Lindquist E."/>
            <person name="Lucas S."/>
            <person name="Rokhsar D."/>
            <person name="Grigoriev I.V."/>
        </authorList>
    </citation>
    <scope>NUCLEOTIDE SEQUENCE [LARGE SCALE GENOMIC DNA]</scope>
</reference>
<gene>
    <name evidence="10" type="ORF">SELMODRAFT_2346</name>
</gene>
<feature type="region of interest" description="Disordered" evidence="8">
    <location>
        <begin position="1"/>
        <end position="20"/>
    </location>
</feature>
<dbReference type="KEGG" id="smo:SELMODRAFT_2346"/>
<dbReference type="InParanoid" id="D8RQI6"/>
<dbReference type="GO" id="GO:0034765">
    <property type="term" value="P:regulation of monoatomic ion transmembrane transport"/>
    <property type="evidence" value="ECO:0000318"/>
    <property type="project" value="GO_Central"/>
</dbReference>
<evidence type="ECO:0000256" key="1">
    <source>
        <dbReference type="ARBA" id="ARBA00022448"/>
    </source>
</evidence>
<dbReference type="InterPro" id="IPR014756">
    <property type="entry name" value="Ig_E-set"/>
</dbReference>
<keyword evidence="7 9" id="KW-0812">Transmembrane</keyword>
<sequence>GGVGAAAFEGSKTGPQHRLKGRKGMEGLVVRQDKSLIGFVQDFYVACLKMSIGYFLVGVFLAPMALSLLFMPLFLLNIDGLTYDEAMAEQGLIGPLASAKETCLAVLNVFLYALSLSTTFGGSPVIAVSPYSLLIANVNTLMAQFLFVFLSGAVFARMSQPSHPIRCSKKAIIKKDDYIPSLGDGEKFRVLSIRLVLTGPPPCELVDAKICLTFRIFVTLPSGSVFCSTQDLDVVRPEANELSLLYGLMVRHIIDKKSPVYGHTNESLVDGDASFSLTVMGLERASMQPIFHLEDYFVHDGDVVWDADYVDFIQINDKGLRVLDHSKIDLLKTFKASSSPLDFYTRAAGTVSQAVARMKRAVDKRESEKQEEEIPETVSPLRSWASGIRNRKLWKCMSSSFTRA</sequence>
<keyword evidence="11" id="KW-1185">Reference proteome</keyword>
<dbReference type="GO" id="GO:0005886">
    <property type="term" value="C:plasma membrane"/>
    <property type="evidence" value="ECO:0000318"/>
    <property type="project" value="GO_Central"/>
</dbReference>
<keyword evidence="9" id="KW-1133">Transmembrane helix</keyword>
<dbReference type="PANTHER" id="PTHR11767">
    <property type="entry name" value="INWARD RECTIFIER POTASSIUM CHANNEL"/>
    <property type="match status" value="1"/>
</dbReference>